<comment type="caution">
    <text evidence="1">The sequence shown here is derived from an EMBL/GenBank/DDBJ whole genome shotgun (WGS) entry which is preliminary data.</text>
</comment>
<accession>A0A9P6CWF5</accession>
<name>A0A9P6CWF5_9AGAR</name>
<evidence type="ECO:0000313" key="2">
    <source>
        <dbReference type="Proteomes" id="UP000807469"/>
    </source>
</evidence>
<reference evidence="1" key="1">
    <citation type="submission" date="2020-11" db="EMBL/GenBank/DDBJ databases">
        <authorList>
            <consortium name="DOE Joint Genome Institute"/>
            <person name="Ahrendt S."/>
            <person name="Riley R."/>
            <person name="Andreopoulos W."/>
            <person name="Labutti K."/>
            <person name="Pangilinan J."/>
            <person name="Ruiz-Duenas F.J."/>
            <person name="Barrasa J.M."/>
            <person name="Sanchez-Garcia M."/>
            <person name="Camarero S."/>
            <person name="Miyauchi S."/>
            <person name="Serrano A."/>
            <person name="Linde D."/>
            <person name="Babiker R."/>
            <person name="Drula E."/>
            <person name="Ayuso-Fernandez I."/>
            <person name="Pacheco R."/>
            <person name="Padilla G."/>
            <person name="Ferreira P."/>
            <person name="Barriuso J."/>
            <person name="Kellner H."/>
            <person name="Castanera R."/>
            <person name="Alfaro M."/>
            <person name="Ramirez L."/>
            <person name="Pisabarro A.G."/>
            <person name="Kuo A."/>
            <person name="Tritt A."/>
            <person name="Lipzen A."/>
            <person name="He G."/>
            <person name="Yan M."/>
            <person name="Ng V."/>
            <person name="Cullen D."/>
            <person name="Martin F."/>
            <person name="Rosso M.-N."/>
            <person name="Henrissat B."/>
            <person name="Hibbett D."/>
            <person name="Martinez A.T."/>
            <person name="Grigoriev I.V."/>
        </authorList>
    </citation>
    <scope>NUCLEOTIDE SEQUENCE</scope>
    <source>
        <strain evidence="1">CIRM-BRFM 674</strain>
    </source>
</reference>
<dbReference type="AlphaFoldDB" id="A0A9P6CWF5"/>
<protein>
    <submittedName>
        <fullName evidence="1">Uncharacterized protein</fullName>
    </submittedName>
</protein>
<evidence type="ECO:0000313" key="1">
    <source>
        <dbReference type="EMBL" id="KAF9475179.1"/>
    </source>
</evidence>
<organism evidence="1 2">
    <name type="scientific">Pholiota conissans</name>
    <dbReference type="NCBI Taxonomy" id="109636"/>
    <lineage>
        <taxon>Eukaryota</taxon>
        <taxon>Fungi</taxon>
        <taxon>Dikarya</taxon>
        <taxon>Basidiomycota</taxon>
        <taxon>Agaricomycotina</taxon>
        <taxon>Agaricomycetes</taxon>
        <taxon>Agaricomycetidae</taxon>
        <taxon>Agaricales</taxon>
        <taxon>Agaricineae</taxon>
        <taxon>Strophariaceae</taxon>
        <taxon>Pholiota</taxon>
    </lineage>
</organism>
<sequence>MHLILVQIALAQRDGETRNDAAPVSRTKSRRVHGKVKVTICESINAHPQLDMLS</sequence>
<gene>
    <name evidence="1" type="ORF">BDN70DRAFT_884038</name>
</gene>
<keyword evidence="2" id="KW-1185">Reference proteome</keyword>
<dbReference type="Proteomes" id="UP000807469">
    <property type="component" value="Unassembled WGS sequence"/>
</dbReference>
<dbReference type="EMBL" id="MU155344">
    <property type="protein sequence ID" value="KAF9475179.1"/>
    <property type="molecule type" value="Genomic_DNA"/>
</dbReference>
<proteinExistence type="predicted"/>